<feature type="signal peptide" evidence="1">
    <location>
        <begin position="1"/>
        <end position="18"/>
    </location>
</feature>
<dbReference type="PROSITE" id="PS51257">
    <property type="entry name" value="PROKAR_LIPOPROTEIN"/>
    <property type="match status" value="1"/>
</dbReference>
<dbReference type="InterPro" id="IPR049492">
    <property type="entry name" value="BD-FAE-like_dom"/>
</dbReference>
<dbReference type="OrthoDB" id="9794725at2"/>
<evidence type="ECO:0000256" key="1">
    <source>
        <dbReference type="SAM" id="SignalP"/>
    </source>
</evidence>
<gene>
    <name evidence="3" type="ORF">X929_01160</name>
</gene>
<feature type="domain" description="BD-FAE-like" evidence="2">
    <location>
        <begin position="466"/>
        <end position="554"/>
    </location>
</feature>
<evidence type="ECO:0000313" key="3">
    <source>
        <dbReference type="EMBL" id="PNR98004.1"/>
    </source>
</evidence>
<reference evidence="3 4" key="1">
    <citation type="submission" date="2013-12" db="EMBL/GenBank/DDBJ databases">
        <title>Comparative genomics of Petrotoga isolates.</title>
        <authorList>
            <person name="Nesbo C.L."/>
            <person name="Charchuk R."/>
            <person name="Chow K."/>
        </authorList>
    </citation>
    <scope>NUCLEOTIDE SEQUENCE [LARGE SCALE GENOMIC DNA]</scope>
    <source>
        <strain evidence="3 4">DSM 13574</strain>
    </source>
</reference>
<dbReference type="SUPFAM" id="SSF53474">
    <property type="entry name" value="alpha/beta-Hydrolases"/>
    <property type="match status" value="2"/>
</dbReference>
<name>A0A2K1P5E1_9BACT</name>
<accession>A0A2K1P5E1</accession>
<sequence>MRKTVITGLVLLMALLLAACGSTEKSLSEAATENTVITKTQNMNSQEAEQNVMIPKEIEKIPDGYFKGSEQPGTLKDLYYDTYESFSYDKKSEKIKKHAVVYLPYGYNKNQKYDVFYLMHGGWGDETRTLGTPGNPSSFKNVIDHAIAAGEIKPLIIVCPTYNNTNEHGLDSGNFSLAMQLTRNYHNELLNDLIPAVEGTYSTYVASTSAEDLIASRDHRGFGGFSMGSVATWRTFQYGLDYFHYFLPMSCGTTLDDKEIFAAAEGHDPDDYFVFVMTGTNDFAYSYDEARTNLMRTSAYFTDVDEKADGNFAYRVKKGYSHDGTAAMEYTYNGMKAFWSGKSKSQKEQQEVRSVLGKGQSYKAFTADTRIEDVIQDSAFGNFGRLLFPADKGYYSGDTLGKLSLTWYSNINPDRTVEIANYLKERVLSGDTVFYDIYSDEEKAQDPDKKDTGLFFFRGNKGAKTAIVNAGGGFVFVGAMQDSFPHALELSKKGYNAFALIYRPGAQTACEDLARAIAFLHENADELGIDMQDYSLWGGSAGARMAAWLGSYGTESFGEKRYPRPAAVIMQYTGLSEVTGKEPPTFACVGTNDGIASYKTMEDRINRIKANGTDAEIKVFQGLSHGFGLGEGTVAEGWINDAIKFWEKHITE</sequence>
<dbReference type="InterPro" id="IPR000801">
    <property type="entry name" value="Esterase-like"/>
</dbReference>
<organism evidence="3 4">
    <name type="scientific">Petrotoga olearia DSM 13574</name>
    <dbReference type="NCBI Taxonomy" id="1122955"/>
    <lineage>
        <taxon>Bacteria</taxon>
        <taxon>Thermotogati</taxon>
        <taxon>Thermotogota</taxon>
        <taxon>Thermotogae</taxon>
        <taxon>Petrotogales</taxon>
        <taxon>Petrotogaceae</taxon>
        <taxon>Petrotoga</taxon>
    </lineage>
</organism>
<dbReference type="Pfam" id="PF00756">
    <property type="entry name" value="Esterase"/>
    <property type="match status" value="1"/>
</dbReference>
<protein>
    <submittedName>
        <fullName evidence="3">Esterase</fullName>
    </submittedName>
</protein>
<comment type="caution">
    <text evidence="3">The sequence shown here is derived from an EMBL/GenBank/DDBJ whole genome shotgun (WGS) entry which is preliminary data.</text>
</comment>
<feature type="chain" id="PRO_5014355355" evidence="1">
    <location>
        <begin position="19"/>
        <end position="652"/>
    </location>
</feature>
<evidence type="ECO:0000313" key="4">
    <source>
        <dbReference type="Proteomes" id="UP000236434"/>
    </source>
</evidence>
<dbReference type="InterPro" id="IPR050583">
    <property type="entry name" value="Mycobacterial_A85_antigen"/>
</dbReference>
<dbReference type="PANTHER" id="PTHR48098:SF1">
    <property type="entry name" value="DIACYLGLYCEROL ACYLTRANSFERASE_MYCOLYLTRANSFERASE AG85A"/>
    <property type="match status" value="1"/>
</dbReference>
<dbReference type="AlphaFoldDB" id="A0A2K1P5E1"/>
<dbReference type="PANTHER" id="PTHR48098">
    <property type="entry name" value="ENTEROCHELIN ESTERASE-RELATED"/>
    <property type="match status" value="1"/>
</dbReference>
<evidence type="ECO:0000259" key="2">
    <source>
        <dbReference type="Pfam" id="PF20434"/>
    </source>
</evidence>
<proteinExistence type="predicted"/>
<dbReference type="InterPro" id="IPR029058">
    <property type="entry name" value="AB_hydrolase_fold"/>
</dbReference>
<dbReference type="Pfam" id="PF20434">
    <property type="entry name" value="BD-FAE"/>
    <property type="match status" value="1"/>
</dbReference>
<dbReference type="Proteomes" id="UP000236434">
    <property type="component" value="Unassembled WGS sequence"/>
</dbReference>
<dbReference type="GO" id="GO:0016747">
    <property type="term" value="F:acyltransferase activity, transferring groups other than amino-acyl groups"/>
    <property type="evidence" value="ECO:0007669"/>
    <property type="project" value="TreeGrafter"/>
</dbReference>
<dbReference type="EMBL" id="AZRL01000003">
    <property type="protein sequence ID" value="PNR98004.1"/>
    <property type="molecule type" value="Genomic_DNA"/>
</dbReference>
<dbReference type="Gene3D" id="3.40.50.1820">
    <property type="entry name" value="alpha/beta hydrolase"/>
    <property type="match status" value="2"/>
</dbReference>
<keyword evidence="1" id="KW-0732">Signal</keyword>